<gene>
    <name evidence="1" type="ORF">DHW61_13070</name>
</gene>
<feature type="non-terminal residue" evidence="1">
    <location>
        <position position="106"/>
    </location>
</feature>
<accession>A0A3D2X8S0</accession>
<protein>
    <submittedName>
        <fullName evidence="1">Uncharacterized protein</fullName>
    </submittedName>
</protein>
<feature type="non-terminal residue" evidence="1">
    <location>
        <position position="1"/>
    </location>
</feature>
<evidence type="ECO:0000313" key="2">
    <source>
        <dbReference type="Proteomes" id="UP000262969"/>
    </source>
</evidence>
<sequence>EAGGLALAGKICPKLAKGTPQKAALVGASCFGALFYLGNKAGDAIGKGAGESKVGQRLGDSQAVVSVVNGLADAADILEAQEKANAEAERQKQLEKDPMLEWHIIG</sequence>
<dbReference type="AlphaFoldDB" id="A0A3D2X8S0"/>
<dbReference type="EMBL" id="DPVV01000439">
    <property type="protein sequence ID" value="HCL03314.1"/>
    <property type="molecule type" value="Genomic_DNA"/>
</dbReference>
<comment type="caution">
    <text evidence="1">The sequence shown here is derived from an EMBL/GenBank/DDBJ whole genome shotgun (WGS) entry which is preliminary data.</text>
</comment>
<dbReference type="Proteomes" id="UP000262969">
    <property type="component" value="Unassembled WGS sequence"/>
</dbReference>
<proteinExistence type="predicted"/>
<reference evidence="1 2" key="1">
    <citation type="journal article" date="2018" name="Nat. Biotechnol.">
        <title>A standardized bacterial taxonomy based on genome phylogeny substantially revises the tree of life.</title>
        <authorList>
            <person name="Parks D.H."/>
            <person name="Chuvochina M."/>
            <person name="Waite D.W."/>
            <person name="Rinke C."/>
            <person name="Skarshewski A."/>
            <person name="Chaumeil P.A."/>
            <person name="Hugenholtz P."/>
        </authorList>
    </citation>
    <scope>NUCLEOTIDE SEQUENCE [LARGE SCALE GENOMIC DNA]</scope>
    <source>
        <strain evidence="1">UBA11728</strain>
    </source>
</reference>
<evidence type="ECO:0000313" key="1">
    <source>
        <dbReference type="EMBL" id="HCL03314.1"/>
    </source>
</evidence>
<organism evidence="1 2">
    <name type="scientific">Lachnoclostridium phytofermentans</name>
    <dbReference type="NCBI Taxonomy" id="66219"/>
    <lineage>
        <taxon>Bacteria</taxon>
        <taxon>Bacillati</taxon>
        <taxon>Bacillota</taxon>
        <taxon>Clostridia</taxon>
        <taxon>Lachnospirales</taxon>
        <taxon>Lachnospiraceae</taxon>
    </lineage>
</organism>
<name>A0A3D2X8S0_9FIRM</name>